<dbReference type="Proteomes" id="UP001168363">
    <property type="component" value="Unassembled WGS sequence"/>
</dbReference>
<evidence type="ECO:0000259" key="6">
    <source>
        <dbReference type="PROSITE" id="PS51352"/>
    </source>
</evidence>
<evidence type="ECO:0000256" key="3">
    <source>
        <dbReference type="ARBA" id="ARBA00022968"/>
    </source>
</evidence>
<dbReference type="CDD" id="cd02966">
    <property type="entry name" value="TlpA_like_family"/>
    <property type="match status" value="1"/>
</dbReference>
<keyword evidence="4" id="KW-1015">Disulfide bond</keyword>
<evidence type="ECO:0000256" key="2">
    <source>
        <dbReference type="ARBA" id="ARBA00022748"/>
    </source>
</evidence>
<accession>A0ABT8TSZ9</accession>
<dbReference type="EMBL" id="JAULSC010000005">
    <property type="protein sequence ID" value="MDO3395641.1"/>
    <property type="molecule type" value="Genomic_DNA"/>
</dbReference>
<dbReference type="InterPro" id="IPR036249">
    <property type="entry name" value="Thioredoxin-like_sf"/>
</dbReference>
<comment type="subcellular location">
    <subcellularLocation>
        <location evidence="1">Cell envelope</location>
    </subcellularLocation>
</comment>
<keyword evidence="3" id="KW-0735">Signal-anchor</keyword>
<dbReference type="PROSITE" id="PS51352">
    <property type="entry name" value="THIOREDOXIN_2"/>
    <property type="match status" value="1"/>
</dbReference>
<feature type="domain" description="Thioredoxin" evidence="6">
    <location>
        <begin position="1"/>
        <end position="136"/>
    </location>
</feature>
<dbReference type="Gene3D" id="3.40.30.10">
    <property type="entry name" value="Glutaredoxin"/>
    <property type="match status" value="1"/>
</dbReference>
<keyword evidence="5" id="KW-0676">Redox-active center</keyword>
<gene>
    <name evidence="7" type="ORF">QWJ41_07940</name>
</gene>
<dbReference type="Pfam" id="PF00578">
    <property type="entry name" value="AhpC-TSA"/>
    <property type="match status" value="1"/>
</dbReference>
<organism evidence="7 8">
    <name type="scientific">Nocardioides cremeus</name>
    <dbReference type="NCBI Taxonomy" id="3058044"/>
    <lineage>
        <taxon>Bacteria</taxon>
        <taxon>Bacillati</taxon>
        <taxon>Actinomycetota</taxon>
        <taxon>Actinomycetes</taxon>
        <taxon>Propionibacteriales</taxon>
        <taxon>Nocardioidaceae</taxon>
        <taxon>Nocardioides</taxon>
    </lineage>
</organism>
<name>A0ABT8TSZ9_9ACTN</name>
<evidence type="ECO:0000313" key="8">
    <source>
        <dbReference type="Proteomes" id="UP001168363"/>
    </source>
</evidence>
<evidence type="ECO:0000313" key="7">
    <source>
        <dbReference type="EMBL" id="MDO3395641.1"/>
    </source>
</evidence>
<keyword evidence="8" id="KW-1185">Reference proteome</keyword>
<evidence type="ECO:0000256" key="5">
    <source>
        <dbReference type="ARBA" id="ARBA00023284"/>
    </source>
</evidence>
<evidence type="ECO:0000256" key="1">
    <source>
        <dbReference type="ARBA" id="ARBA00004196"/>
    </source>
</evidence>
<dbReference type="PANTHER" id="PTHR42852">
    <property type="entry name" value="THIOL:DISULFIDE INTERCHANGE PROTEIN DSBE"/>
    <property type="match status" value="1"/>
</dbReference>
<comment type="caution">
    <text evidence="7">The sequence shown here is derived from an EMBL/GenBank/DDBJ whole genome shotgun (WGS) entry which is preliminary data.</text>
</comment>
<dbReference type="InterPro" id="IPR050553">
    <property type="entry name" value="Thioredoxin_ResA/DsbE_sf"/>
</dbReference>
<dbReference type="InterPro" id="IPR000866">
    <property type="entry name" value="AhpC/TSA"/>
</dbReference>
<dbReference type="InterPro" id="IPR013766">
    <property type="entry name" value="Thioredoxin_domain"/>
</dbReference>
<dbReference type="RefSeq" id="WP_302707088.1">
    <property type="nucleotide sequence ID" value="NZ_JAULSC010000005.1"/>
</dbReference>
<proteinExistence type="predicted"/>
<dbReference type="InterPro" id="IPR017937">
    <property type="entry name" value="Thioredoxin_CS"/>
</dbReference>
<dbReference type="SUPFAM" id="SSF52833">
    <property type="entry name" value="Thioredoxin-like"/>
    <property type="match status" value="1"/>
</dbReference>
<keyword evidence="2" id="KW-0201">Cytochrome c-type biogenesis</keyword>
<sequence>MRVLPDLSLRCLTSQEEVRLRDLGGRAMVVNLWATWCGPCRAEMPMLQAAHDDLGGQVAFLGVDTKDPSTVAGPFLEEVGVRYPQVVDPAAELLRATQVPGLPVTLFLAPDGEIVDQHIGRLDRDTLDELVAKILEDAASRH</sequence>
<dbReference type="PROSITE" id="PS00194">
    <property type="entry name" value="THIOREDOXIN_1"/>
    <property type="match status" value="1"/>
</dbReference>
<keyword evidence="3" id="KW-0812">Transmembrane</keyword>
<evidence type="ECO:0000256" key="4">
    <source>
        <dbReference type="ARBA" id="ARBA00023157"/>
    </source>
</evidence>
<reference evidence="7" key="1">
    <citation type="submission" date="2023-06" db="EMBL/GenBank/DDBJ databases">
        <title>Genome sequence of Nocardioides sp. SOB44.</title>
        <authorList>
            <person name="Zhang G."/>
        </authorList>
    </citation>
    <scope>NUCLEOTIDE SEQUENCE</scope>
    <source>
        <strain evidence="7">SOB44</strain>
    </source>
</reference>
<dbReference type="PANTHER" id="PTHR42852:SF6">
    <property type="entry name" value="THIOL:DISULFIDE INTERCHANGE PROTEIN DSBE"/>
    <property type="match status" value="1"/>
</dbReference>
<protein>
    <submittedName>
        <fullName evidence="7">TlpA disulfide reductase family protein</fullName>
    </submittedName>
</protein>